<feature type="compositionally biased region" description="Polar residues" evidence="1">
    <location>
        <begin position="493"/>
        <end position="519"/>
    </location>
</feature>
<feature type="region of interest" description="Disordered" evidence="1">
    <location>
        <begin position="22"/>
        <end position="64"/>
    </location>
</feature>
<name>A0A067PWD7_9AGAM</name>
<evidence type="ECO:0000313" key="2">
    <source>
        <dbReference type="EMBL" id="KDQ55587.1"/>
    </source>
</evidence>
<proteinExistence type="predicted"/>
<reference evidence="3" key="1">
    <citation type="journal article" date="2014" name="Proc. Natl. Acad. Sci. U.S.A.">
        <title>Extensive sampling of basidiomycete genomes demonstrates inadequacy of the white-rot/brown-rot paradigm for wood decay fungi.</title>
        <authorList>
            <person name="Riley R."/>
            <person name="Salamov A.A."/>
            <person name="Brown D.W."/>
            <person name="Nagy L.G."/>
            <person name="Floudas D."/>
            <person name="Held B.W."/>
            <person name="Levasseur A."/>
            <person name="Lombard V."/>
            <person name="Morin E."/>
            <person name="Otillar R."/>
            <person name="Lindquist E.A."/>
            <person name="Sun H."/>
            <person name="LaButti K.M."/>
            <person name="Schmutz J."/>
            <person name="Jabbour D."/>
            <person name="Luo H."/>
            <person name="Baker S.E."/>
            <person name="Pisabarro A.G."/>
            <person name="Walton J.D."/>
            <person name="Blanchette R.A."/>
            <person name="Henrissat B."/>
            <person name="Martin F."/>
            <person name="Cullen D."/>
            <person name="Hibbett D.S."/>
            <person name="Grigoriev I.V."/>
        </authorList>
    </citation>
    <scope>NUCLEOTIDE SEQUENCE [LARGE SCALE GENOMIC DNA]</scope>
    <source>
        <strain evidence="3">MUCL 33604</strain>
    </source>
</reference>
<feature type="compositionally biased region" description="Acidic residues" evidence="1">
    <location>
        <begin position="659"/>
        <end position="673"/>
    </location>
</feature>
<evidence type="ECO:0000256" key="1">
    <source>
        <dbReference type="SAM" id="MobiDB-lite"/>
    </source>
</evidence>
<feature type="compositionally biased region" description="Basic and acidic residues" evidence="1">
    <location>
        <begin position="640"/>
        <end position="654"/>
    </location>
</feature>
<feature type="compositionally biased region" description="Gly residues" evidence="1">
    <location>
        <begin position="627"/>
        <end position="637"/>
    </location>
</feature>
<sequence length="708" mass="79870">MSTPTTALIYSPTPIRHFLISPRNANPLSQPSYPPPARPQRDSSRESRSQFAERRDRRRKEMGRRLRTRRLRKWHLAWAETRSPSEKRVEETRRLAWSEGCNVPPDLLVSPRKKIPLKRRRSRDAEPDSFDPAAIRPPLVRRRISMTDHALRHNYEYLLAIERIAQQYSVQPEFIAALHHLTIGFDQHAIEIFRQLSSTRPFPLETYHVLLRDWRDATNERRDRMASQMLYDYSQPTRSQSLMPRPRHHSHRYRPYLKSRPRKLDPSRHVDTYKVESAMGDRAPPYKLIAHDGSHLSSHLDGTSDFNHGDGLLSALPAVGESTASSDVTTPVQSCSRGENSFQHTRPIQPSDSDVSFSSRAFGAHPDDISCTPVECGVRPLFESLAECPNMDSEPSDPHRAVSSNDQTNLPETDVVMTSHSSSAKGDTTLVDVSDAASQELCVGSTSALDIKSYVPLVPSLLNQPVEDEPHPRDIVSQAVVSGDRSLLPIPESTFTTGANPELAQDSSATLASTRLSPTPRNPLLAESQSLFDTFTKHMQDALPWYEPDATHKTTALDSFSTLFDVLNSLDDWKIGRRRIALSFRKYSDRSLIIHENGRKEIVCSTRHLPFVPHPPELNEGKVDPGEGVGGGGGGVHRQGQKDRRGTLVKEGDGHANFGEDEDHSEGEDDGNTWEEIREQERRLDEKMKELELLKKRVLHTLQSPILV</sequence>
<gene>
    <name evidence="2" type="ORF">JAAARDRAFT_195433</name>
</gene>
<dbReference type="Proteomes" id="UP000027265">
    <property type="component" value="Unassembled WGS sequence"/>
</dbReference>
<dbReference type="InParanoid" id="A0A067PWD7"/>
<feature type="compositionally biased region" description="Basic and acidic residues" evidence="1">
    <location>
        <begin position="39"/>
        <end position="55"/>
    </location>
</feature>
<feature type="region of interest" description="Disordered" evidence="1">
    <location>
        <begin position="323"/>
        <end position="357"/>
    </location>
</feature>
<protein>
    <submittedName>
        <fullName evidence="2">Uncharacterized protein</fullName>
    </submittedName>
</protein>
<dbReference type="HOGENOM" id="CLU_389816_0_0_1"/>
<keyword evidence="3" id="KW-1185">Reference proteome</keyword>
<organism evidence="2 3">
    <name type="scientific">Jaapia argillacea MUCL 33604</name>
    <dbReference type="NCBI Taxonomy" id="933084"/>
    <lineage>
        <taxon>Eukaryota</taxon>
        <taxon>Fungi</taxon>
        <taxon>Dikarya</taxon>
        <taxon>Basidiomycota</taxon>
        <taxon>Agaricomycotina</taxon>
        <taxon>Agaricomycetes</taxon>
        <taxon>Agaricomycetidae</taxon>
        <taxon>Jaapiales</taxon>
        <taxon>Jaapiaceae</taxon>
        <taxon>Jaapia</taxon>
    </lineage>
</organism>
<feature type="region of interest" description="Disordered" evidence="1">
    <location>
        <begin position="491"/>
        <end position="523"/>
    </location>
</feature>
<dbReference type="EMBL" id="KL197724">
    <property type="protein sequence ID" value="KDQ55587.1"/>
    <property type="molecule type" value="Genomic_DNA"/>
</dbReference>
<feature type="region of interest" description="Disordered" evidence="1">
    <location>
        <begin position="613"/>
        <end position="675"/>
    </location>
</feature>
<accession>A0A067PWD7</accession>
<dbReference type="AlphaFoldDB" id="A0A067PWD7"/>
<evidence type="ECO:0000313" key="3">
    <source>
        <dbReference type="Proteomes" id="UP000027265"/>
    </source>
</evidence>